<sequence length="241" mass="25578">MAILKKAAAAVLAMGLSAGSQAAVQTFNLTGNVEFWTEEAAASFGVVEGTVGRFDFSFDLDTALPPGYSTTMNTASDGTPFHHANYYGNNFTGHLGNQQVTLDRVIVIVTDAKGYLGPYSDRVSIDATVGFNADLGIYEPLQLASGKSSHGMTFNVGMPFDSIDDFGIQHFLDFNSLGGTRYGGTLGEGGNFAINSNFYQFTDIQLSVAGVPEPATWLTLIMGFGLAGVAVRRRRLACVAQ</sequence>
<keyword evidence="4" id="KW-1185">Reference proteome</keyword>
<evidence type="ECO:0000259" key="2">
    <source>
        <dbReference type="Pfam" id="PF07589"/>
    </source>
</evidence>
<organism evidence="3 4">
    <name type="scientific">Gimibacter soli</name>
    <dbReference type="NCBI Taxonomy" id="3024400"/>
    <lineage>
        <taxon>Bacteria</taxon>
        <taxon>Pseudomonadati</taxon>
        <taxon>Pseudomonadota</taxon>
        <taxon>Alphaproteobacteria</taxon>
        <taxon>Kordiimonadales</taxon>
        <taxon>Temperatibacteraceae</taxon>
        <taxon>Gimibacter</taxon>
    </lineage>
</organism>
<dbReference type="KEGG" id="gso:PH603_15870"/>
<dbReference type="AlphaFoldDB" id="A0AAF0BM43"/>
<feature type="chain" id="PRO_5042193156" evidence="1">
    <location>
        <begin position="23"/>
        <end position="241"/>
    </location>
</feature>
<evidence type="ECO:0000313" key="3">
    <source>
        <dbReference type="EMBL" id="WCL54016.1"/>
    </source>
</evidence>
<accession>A0AAF0BM43</accession>
<dbReference type="NCBIfam" id="TIGR02595">
    <property type="entry name" value="PEP_CTERM"/>
    <property type="match status" value="1"/>
</dbReference>
<dbReference type="Proteomes" id="UP001217500">
    <property type="component" value="Chromosome"/>
</dbReference>
<gene>
    <name evidence="3" type="ORF">PH603_15870</name>
</gene>
<feature type="signal peptide" evidence="1">
    <location>
        <begin position="1"/>
        <end position="22"/>
    </location>
</feature>
<proteinExistence type="predicted"/>
<name>A0AAF0BM43_9PROT</name>
<dbReference type="InterPro" id="IPR013424">
    <property type="entry name" value="Ice-binding_C"/>
</dbReference>
<dbReference type="NCBIfam" id="NF035944">
    <property type="entry name" value="PEPxxWA-CTERM"/>
    <property type="match status" value="1"/>
</dbReference>
<dbReference type="Pfam" id="PF07589">
    <property type="entry name" value="PEP-CTERM"/>
    <property type="match status" value="1"/>
</dbReference>
<reference evidence="3" key="1">
    <citation type="submission" date="2023-01" db="EMBL/GenBank/DDBJ databases">
        <title>The genome sequence of Kordiimonadaceae bacterium 6D33.</title>
        <authorList>
            <person name="Liu Y."/>
        </authorList>
    </citation>
    <scope>NUCLEOTIDE SEQUENCE</scope>
    <source>
        <strain evidence="3">6D33</strain>
    </source>
</reference>
<evidence type="ECO:0000313" key="4">
    <source>
        <dbReference type="Proteomes" id="UP001217500"/>
    </source>
</evidence>
<feature type="domain" description="Ice-binding protein C-terminal" evidence="2">
    <location>
        <begin position="211"/>
        <end position="234"/>
    </location>
</feature>
<dbReference type="EMBL" id="CP116805">
    <property type="protein sequence ID" value="WCL54016.1"/>
    <property type="molecule type" value="Genomic_DNA"/>
</dbReference>
<dbReference type="RefSeq" id="WP_289503735.1">
    <property type="nucleotide sequence ID" value="NZ_CP116805.1"/>
</dbReference>
<keyword evidence="1" id="KW-0732">Signal</keyword>
<protein>
    <submittedName>
        <fullName evidence="3">PEPxxWA-CTERM sorting domain-containing protein</fullName>
    </submittedName>
</protein>
<evidence type="ECO:0000256" key="1">
    <source>
        <dbReference type="SAM" id="SignalP"/>
    </source>
</evidence>